<reference evidence="4 5" key="1">
    <citation type="journal article" date="2018" name="Int. J. Syst. Evol. Microbiol.">
        <title>Uliginosibacterium sediminicola sp. nov., isolated from freshwater sediment.</title>
        <authorList>
            <person name="Hwang W.M."/>
            <person name="Kim S.M."/>
            <person name="Kang K."/>
            <person name="Ahn T.Y."/>
        </authorList>
    </citation>
    <scope>NUCLEOTIDE SEQUENCE [LARGE SCALE GENOMIC DNA]</scope>
    <source>
        <strain evidence="4 5">M1-21</strain>
    </source>
</reference>
<dbReference type="PANTHER" id="PTHR44858">
    <property type="entry name" value="TETRATRICOPEPTIDE REPEAT PROTEIN 6"/>
    <property type="match status" value="1"/>
</dbReference>
<dbReference type="PROSITE" id="PS50005">
    <property type="entry name" value="TPR"/>
    <property type="match status" value="3"/>
</dbReference>
<feature type="repeat" description="TPR" evidence="3">
    <location>
        <begin position="68"/>
        <end position="101"/>
    </location>
</feature>
<accession>A0ABU9Z3A4</accession>
<keyword evidence="1" id="KW-0677">Repeat</keyword>
<dbReference type="Gene3D" id="1.25.40.10">
    <property type="entry name" value="Tetratricopeptide repeat domain"/>
    <property type="match status" value="2"/>
</dbReference>
<evidence type="ECO:0000256" key="1">
    <source>
        <dbReference type="ARBA" id="ARBA00022737"/>
    </source>
</evidence>
<dbReference type="SUPFAM" id="SSF53756">
    <property type="entry name" value="UDP-Glycosyltransferase/glycogen phosphorylase"/>
    <property type="match status" value="1"/>
</dbReference>
<evidence type="ECO:0000313" key="4">
    <source>
        <dbReference type="EMBL" id="MEN3070238.1"/>
    </source>
</evidence>
<dbReference type="PANTHER" id="PTHR44858:SF1">
    <property type="entry name" value="UDP-N-ACETYLGLUCOSAMINE--PEPTIDE N-ACETYLGLUCOSAMINYLTRANSFERASE SPINDLY-RELATED"/>
    <property type="match status" value="1"/>
</dbReference>
<comment type="caution">
    <text evidence="4">The sequence shown here is derived from an EMBL/GenBank/DDBJ whole genome shotgun (WGS) entry which is preliminary data.</text>
</comment>
<dbReference type="InterPro" id="IPR011990">
    <property type="entry name" value="TPR-like_helical_dom_sf"/>
</dbReference>
<evidence type="ECO:0000256" key="3">
    <source>
        <dbReference type="PROSITE-ProRule" id="PRU00339"/>
    </source>
</evidence>
<dbReference type="SMART" id="SM00028">
    <property type="entry name" value="TPR"/>
    <property type="match status" value="5"/>
</dbReference>
<feature type="repeat" description="TPR" evidence="3">
    <location>
        <begin position="34"/>
        <end position="67"/>
    </location>
</feature>
<keyword evidence="2 3" id="KW-0802">TPR repeat</keyword>
<evidence type="ECO:0000313" key="5">
    <source>
        <dbReference type="Proteomes" id="UP001410394"/>
    </source>
</evidence>
<sequence>MSHTRSPEEALLFKLLRTLFASPAPAEQAHASSAEDLKQRGNAHFNAGQLDAAAACYRQAIALDPQLAAAYNNLAAVLQQQGELEQARQHATQAIVLAPNLSQAHFKLGEITREQGDYAASVAHFRHCLALQADDEPSLLALAHSLCLLGAHDEAEALLHDALLRQPQALNLHYYLGNIYKERGAPQRALAEYAWCLEQAPDLWPAQMNSGLACWELGDLGSARTWLQQAAADPTRTEAQLALGELLLLQGELEAGFALLEQRFESQQPAYRYIRETLPRLGGVPLWQGEALAGRNLLLWAEQGLGDTLMMLRYLPELRRQGAGQLLVFCQPHVLRLIEASGLADAVCSLAGQARAFAGSAHHYALHCPLMSLPQRLGSSNANIPANPPLQLPANLLASWQQRLAHLAGHKVGLVWAGNPQLKKDALRSIPLAHFSALAEVPGLQLISLQKSEARAQIADSGLPLHDWMDDCADMLDTAALISQLDLVISVDTSVAHLAGLLGKPVWLLNRHESEWRWQLERQDSPWYPSMRIFRQHSVGDWHTTIKEVQEALLAPTR</sequence>
<gene>
    <name evidence="4" type="ORF">ABDB84_17270</name>
</gene>
<evidence type="ECO:0000256" key="2">
    <source>
        <dbReference type="ARBA" id="ARBA00022803"/>
    </source>
</evidence>
<dbReference type="InterPro" id="IPR050498">
    <property type="entry name" value="Ycf3"/>
</dbReference>
<organism evidence="4 5">
    <name type="scientific">Uliginosibacterium sediminicola</name>
    <dbReference type="NCBI Taxonomy" id="2024550"/>
    <lineage>
        <taxon>Bacteria</taxon>
        <taxon>Pseudomonadati</taxon>
        <taxon>Pseudomonadota</taxon>
        <taxon>Betaproteobacteria</taxon>
        <taxon>Rhodocyclales</taxon>
        <taxon>Zoogloeaceae</taxon>
        <taxon>Uliginosibacterium</taxon>
    </lineage>
</organism>
<dbReference type="Pfam" id="PF13414">
    <property type="entry name" value="TPR_11"/>
    <property type="match status" value="1"/>
</dbReference>
<protein>
    <submittedName>
        <fullName evidence="4">Tetratricopeptide repeat protein</fullName>
    </submittedName>
</protein>
<proteinExistence type="predicted"/>
<dbReference type="Pfam" id="PF13432">
    <property type="entry name" value="TPR_16"/>
    <property type="match status" value="1"/>
</dbReference>
<name>A0ABU9Z3A4_9RHOO</name>
<dbReference type="SUPFAM" id="SSF48452">
    <property type="entry name" value="TPR-like"/>
    <property type="match status" value="2"/>
</dbReference>
<dbReference type="Proteomes" id="UP001410394">
    <property type="component" value="Unassembled WGS sequence"/>
</dbReference>
<dbReference type="InterPro" id="IPR019734">
    <property type="entry name" value="TPR_rpt"/>
</dbReference>
<keyword evidence="5" id="KW-1185">Reference proteome</keyword>
<feature type="repeat" description="TPR" evidence="3">
    <location>
        <begin position="102"/>
        <end position="135"/>
    </location>
</feature>
<dbReference type="Pfam" id="PF14559">
    <property type="entry name" value="TPR_19"/>
    <property type="match status" value="1"/>
</dbReference>
<dbReference type="Gene3D" id="3.40.50.2000">
    <property type="entry name" value="Glycogen Phosphorylase B"/>
    <property type="match status" value="1"/>
</dbReference>
<dbReference type="EMBL" id="JBDIVE010000011">
    <property type="protein sequence ID" value="MEN3070238.1"/>
    <property type="molecule type" value="Genomic_DNA"/>
</dbReference>
<dbReference type="RefSeq" id="WP_345921012.1">
    <property type="nucleotide sequence ID" value="NZ_JBDIVE010000011.1"/>
</dbReference>